<reference evidence="4" key="1">
    <citation type="journal article" date="2013" name="Genome Announc.">
        <title>Draft genome sequence of the ascomycete Phaeoacremonium aleophilum strain UCR-PA7, a causal agent of the esca disease complex in grapevines.</title>
        <authorList>
            <person name="Blanco-Ulate B."/>
            <person name="Rolshausen P."/>
            <person name="Cantu D."/>
        </authorList>
    </citation>
    <scope>NUCLEOTIDE SEQUENCE [LARGE SCALE GENOMIC DNA]</scope>
    <source>
        <strain evidence="4">UCR-PA7</strain>
    </source>
</reference>
<dbReference type="PRINTS" id="PR00081">
    <property type="entry name" value="GDHRDH"/>
</dbReference>
<evidence type="ECO:0000313" key="3">
    <source>
        <dbReference type="EMBL" id="EON98172.1"/>
    </source>
</evidence>
<organism evidence="3 4">
    <name type="scientific">Phaeoacremonium minimum (strain UCR-PA7)</name>
    <name type="common">Esca disease fungus</name>
    <name type="synonym">Togninia minima</name>
    <dbReference type="NCBI Taxonomy" id="1286976"/>
    <lineage>
        <taxon>Eukaryota</taxon>
        <taxon>Fungi</taxon>
        <taxon>Dikarya</taxon>
        <taxon>Ascomycota</taxon>
        <taxon>Pezizomycotina</taxon>
        <taxon>Sordariomycetes</taxon>
        <taxon>Sordariomycetidae</taxon>
        <taxon>Togniniales</taxon>
        <taxon>Togniniaceae</taxon>
        <taxon>Phaeoacremonium</taxon>
    </lineage>
</organism>
<gene>
    <name evidence="3" type="ORF">UCRPA7_6308</name>
</gene>
<dbReference type="PANTHER" id="PTHR42820:SF1">
    <property type="entry name" value="SHORT-CHAIN DEHYDROGENASE_REDUCTASE FAMILY PROTEIN"/>
    <property type="match status" value="1"/>
</dbReference>
<dbReference type="PANTHER" id="PTHR42820">
    <property type="entry name" value="SHORT-CHAIN DEHYDROGENASE REDUCTASE"/>
    <property type="match status" value="1"/>
</dbReference>
<dbReference type="PRINTS" id="PR00080">
    <property type="entry name" value="SDRFAMILY"/>
</dbReference>
<dbReference type="HOGENOM" id="CLU_010194_2_10_1"/>
<dbReference type="InterPro" id="IPR002347">
    <property type="entry name" value="SDR_fam"/>
</dbReference>
<dbReference type="OrthoDB" id="5840532at2759"/>
<dbReference type="Proteomes" id="UP000014074">
    <property type="component" value="Unassembled WGS sequence"/>
</dbReference>
<sequence length="196" mass="20261">MKKLVGMDITGYAFVTGGGSGIGRACCVAFAKEGARGLVVADINLGNAQETAALAKSAAAHPDFRAEAIQVDVSVEESVKSAVAHAVQYLGRIDYAVHSAGIPGGTFDPIAEASFVDFKHLMDVNVHGTFLVTSHVSAAMTTQELKQASATDPARGATRGAIVNMSSVSSYMAVPKMVQYTTCKHAIVGITKTAGE</sequence>
<keyword evidence="1" id="KW-0521">NADP</keyword>
<dbReference type="Gene3D" id="3.40.50.720">
    <property type="entry name" value="NAD(P)-binding Rossmann-like Domain"/>
    <property type="match status" value="1"/>
</dbReference>
<dbReference type="SUPFAM" id="SSF51735">
    <property type="entry name" value="NAD(P)-binding Rossmann-fold domains"/>
    <property type="match status" value="1"/>
</dbReference>
<dbReference type="InterPro" id="IPR020904">
    <property type="entry name" value="Sc_DH/Rdtase_CS"/>
</dbReference>
<name>R8BFV6_PHAM7</name>
<evidence type="ECO:0000313" key="4">
    <source>
        <dbReference type="Proteomes" id="UP000014074"/>
    </source>
</evidence>
<dbReference type="PROSITE" id="PS00061">
    <property type="entry name" value="ADH_SHORT"/>
    <property type="match status" value="1"/>
</dbReference>
<dbReference type="InterPro" id="IPR036291">
    <property type="entry name" value="NAD(P)-bd_dom_sf"/>
</dbReference>
<dbReference type="EMBL" id="KB933232">
    <property type="protein sequence ID" value="EON98172.1"/>
    <property type="molecule type" value="Genomic_DNA"/>
</dbReference>
<accession>R8BFV6</accession>
<dbReference type="RefSeq" id="XP_007917038.1">
    <property type="nucleotide sequence ID" value="XM_007918847.1"/>
</dbReference>
<comment type="similarity">
    <text evidence="2">Belongs to the short-chain dehydrogenases/reductases (SDR) family.</text>
</comment>
<evidence type="ECO:0000256" key="1">
    <source>
        <dbReference type="ARBA" id="ARBA00022857"/>
    </source>
</evidence>
<evidence type="ECO:0000256" key="2">
    <source>
        <dbReference type="RuleBase" id="RU000363"/>
    </source>
</evidence>
<proteinExistence type="inferred from homology"/>
<dbReference type="eggNOG" id="KOG1200">
    <property type="taxonomic scope" value="Eukaryota"/>
</dbReference>
<dbReference type="CDD" id="cd05233">
    <property type="entry name" value="SDR_c"/>
    <property type="match status" value="1"/>
</dbReference>
<dbReference type="Pfam" id="PF00106">
    <property type="entry name" value="adh_short"/>
    <property type="match status" value="1"/>
</dbReference>
<dbReference type="AlphaFoldDB" id="R8BFV6"/>
<dbReference type="KEGG" id="tmn:UCRPA7_6308"/>
<protein>
    <submittedName>
        <fullName evidence="3">Putative short-chain dehydrogenase reductase family protein</fullName>
    </submittedName>
</protein>
<dbReference type="GeneID" id="19326951"/>
<keyword evidence="4" id="KW-1185">Reference proteome</keyword>